<dbReference type="PATRIC" id="fig|1401079.3.peg.1089"/>
<dbReference type="SUPFAM" id="SSF57783">
    <property type="entry name" value="Zinc beta-ribbon"/>
    <property type="match status" value="1"/>
</dbReference>
<keyword evidence="9 10" id="KW-0413">Isomerase</keyword>
<dbReference type="PANTHER" id="PTHR42785">
    <property type="entry name" value="DNA TOPOISOMERASE, TYPE IA, CORE"/>
    <property type="match status" value="1"/>
</dbReference>
<dbReference type="InterPro" id="IPR003602">
    <property type="entry name" value="Topo_IA_DNA-bd_dom"/>
</dbReference>
<dbReference type="InterPro" id="IPR013498">
    <property type="entry name" value="Topo_IA_Znf"/>
</dbReference>
<dbReference type="Gene3D" id="2.70.20.10">
    <property type="entry name" value="Topoisomerase I, domain 3"/>
    <property type="match status" value="1"/>
</dbReference>
<accession>X8IR60</accession>
<feature type="domain" description="Toprim" evidence="12">
    <location>
        <begin position="26"/>
        <end position="137"/>
    </location>
</feature>
<name>X8IR60_9FIRM</name>
<dbReference type="GO" id="GO:0006265">
    <property type="term" value="P:DNA topological change"/>
    <property type="evidence" value="ECO:0007669"/>
    <property type="project" value="UniProtKB-UniRule"/>
</dbReference>
<evidence type="ECO:0000256" key="2">
    <source>
        <dbReference type="ARBA" id="ARBA00009446"/>
    </source>
</evidence>
<dbReference type="CDD" id="cd00186">
    <property type="entry name" value="TOP1Ac"/>
    <property type="match status" value="1"/>
</dbReference>
<dbReference type="Gene3D" id="3.30.65.10">
    <property type="entry name" value="Bacterial Topoisomerase I, domain 1"/>
    <property type="match status" value="2"/>
</dbReference>
<dbReference type="PROSITE" id="PS52039">
    <property type="entry name" value="TOPO_IA_2"/>
    <property type="match status" value="1"/>
</dbReference>
<feature type="site" description="Interaction with DNA" evidence="10">
    <location>
        <position position="171"/>
    </location>
</feature>
<dbReference type="EMBL" id="JALU01000018">
    <property type="protein sequence ID" value="EUC52310.1"/>
    <property type="molecule type" value="Genomic_DNA"/>
</dbReference>
<feature type="site" description="Interaction with DNA" evidence="10">
    <location>
        <position position="56"/>
    </location>
</feature>
<dbReference type="InterPro" id="IPR013826">
    <property type="entry name" value="Topo_IA_cen_sub3"/>
</dbReference>
<dbReference type="InterPro" id="IPR013825">
    <property type="entry name" value="Topo_IA_cen_sub2"/>
</dbReference>
<dbReference type="SMART" id="SM00436">
    <property type="entry name" value="TOP1Bc"/>
    <property type="match status" value="1"/>
</dbReference>
<feature type="region of interest" description="Disordered" evidence="11">
    <location>
        <begin position="1"/>
        <end position="23"/>
    </location>
</feature>
<organism evidence="14 15">
    <name type="scientific">Mogibacterium timidum ATCC 33093</name>
    <dbReference type="NCBI Taxonomy" id="1401079"/>
    <lineage>
        <taxon>Bacteria</taxon>
        <taxon>Bacillati</taxon>
        <taxon>Bacillota</taxon>
        <taxon>Clostridia</taxon>
        <taxon>Peptostreptococcales</taxon>
        <taxon>Anaerovoracaceae</taxon>
        <taxon>Mogibacterium</taxon>
    </lineage>
</organism>
<evidence type="ECO:0000259" key="12">
    <source>
        <dbReference type="PROSITE" id="PS50880"/>
    </source>
</evidence>
<dbReference type="SMART" id="SM00437">
    <property type="entry name" value="TOP1Ac"/>
    <property type="match status" value="1"/>
</dbReference>
<dbReference type="SUPFAM" id="SSF56712">
    <property type="entry name" value="Prokaryotic type I DNA topoisomerase"/>
    <property type="match status" value="1"/>
</dbReference>
<dbReference type="InterPro" id="IPR028612">
    <property type="entry name" value="Topoisom_1_IA"/>
</dbReference>
<feature type="site" description="Interaction with DNA" evidence="10">
    <location>
        <position position="166"/>
    </location>
</feature>
<evidence type="ECO:0000256" key="6">
    <source>
        <dbReference type="ARBA" id="ARBA00022842"/>
    </source>
</evidence>
<evidence type="ECO:0000256" key="11">
    <source>
        <dbReference type="SAM" id="MobiDB-lite"/>
    </source>
</evidence>
<dbReference type="NCBIfam" id="TIGR01051">
    <property type="entry name" value="topA_bact"/>
    <property type="match status" value="1"/>
</dbReference>
<dbReference type="InterPro" id="IPR023405">
    <property type="entry name" value="Topo_IA_core_domain"/>
</dbReference>
<keyword evidence="5" id="KW-0862">Zinc</keyword>
<dbReference type="Pfam" id="PF01131">
    <property type="entry name" value="Topoisom_bac"/>
    <property type="match status" value="1"/>
</dbReference>
<dbReference type="Pfam" id="PF01396">
    <property type="entry name" value="Zn_ribbon_Top1"/>
    <property type="match status" value="3"/>
</dbReference>
<evidence type="ECO:0000256" key="5">
    <source>
        <dbReference type="ARBA" id="ARBA00022833"/>
    </source>
</evidence>
<evidence type="ECO:0000256" key="1">
    <source>
        <dbReference type="ARBA" id="ARBA00000213"/>
    </source>
</evidence>
<evidence type="ECO:0000313" key="14">
    <source>
        <dbReference type="EMBL" id="EUC52310.1"/>
    </source>
</evidence>
<evidence type="ECO:0000256" key="8">
    <source>
        <dbReference type="ARBA" id="ARBA00023125"/>
    </source>
</evidence>
<dbReference type="Pfam" id="PF01751">
    <property type="entry name" value="Toprim"/>
    <property type="match status" value="1"/>
</dbReference>
<feature type="site" description="Interaction with DNA" evidence="10">
    <location>
        <position position="504"/>
    </location>
</feature>
<dbReference type="InterPro" id="IPR023406">
    <property type="entry name" value="Topo_IA_AS"/>
</dbReference>
<dbReference type="PRINTS" id="PR00417">
    <property type="entry name" value="PRTPISMRASEI"/>
</dbReference>
<dbReference type="InterPro" id="IPR013497">
    <property type="entry name" value="Topo_IA_cen"/>
</dbReference>
<dbReference type="InterPro" id="IPR034149">
    <property type="entry name" value="TOPRIM_TopoI"/>
</dbReference>
<dbReference type="InterPro" id="IPR000380">
    <property type="entry name" value="Topo_IA"/>
</dbReference>
<dbReference type="CDD" id="cd03363">
    <property type="entry name" value="TOPRIM_TopoIA_TopoI"/>
    <property type="match status" value="1"/>
</dbReference>
<keyword evidence="4" id="KW-0863">Zinc-finger</keyword>
<proteinExistence type="inferred from homology"/>
<dbReference type="GO" id="GO:0005694">
    <property type="term" value="C:chromosome"/>
    <property type="evidence" value="ECO:0007669"/>
    <property type="project" value="InterPro"/>
</dbReference>
<dbReference type="EC" id="5.6.2.1" evidence="10"/>
<dbReference type="Gene3D" id="1.10.290.10">
    <property type="entry name" value="Topoisomerase I, domain 4"/>
    <property type="match status" value="1"/>
</dbReference>
<comment type="subunit">
    <text evidence="10">Monomer.</text>
</comment>
<dbReference type="HAMAP" id="MF_00952">
    <property type="entry name" value="Topoisom_1_prok"/>
    <property type="match status" value="1"/>
</dbReference>
<feature type="site" description="Interaction with DNA" evidence="10">
    <location>
        <position position="162"/>
    </location>
</feature>
<comment type="catalytic activity">
    <reaction evidence="1 10">
        <text>ATP-independent breakage of single-stranded DNA, followed by passage and rejoining.</text>
        <dbReference type="EC" id="5.6.2.1"/>
    </reaction>
</comment>
<dbReference type="AlphaFoldDB" id="X8IR60"/>
<dbReference type="SMART" id="SM00493">
    <property type="entry name" value="TOPRIM"/>
    <property type="match status" value="1"/>
</dbReference>
<evidence type="ECO:0000256" key="3">
    <source>
        <dbReference type="ARBA" id="ARBA00022723"/>
    </source>
</evidence>
<dbReference type="Gene3D" id="1.10.460.10">
    <property type="entry name" value="Topoisomerase I, domain 2"/>
    <property type="match status" value="1"/>
</dbReference>
<feature type="region of interest" description="Interaction with DNA" evidence="10">
    <location>
        <begin position="186"/>
        <end position="191"/>
    </location>
</feature>
<dbReference type="InterPro" id="IPR013824">
    <property type="entry name" value="Topo_IA_cen_sub1"/>
</dbReference>
<evidence type="ECO:0000256" key="7">
    <source>
        <dbReference type="ARBA" id="ARBA00023029"/>
    </source>
</evidence>
<keyword evidence="6" id="KW-0460">Magnesium</keyword>
<evidence type="ECO:0000259" key="13">
    <source>
        <dbReference type="PROSITE" id="PS52039"/>
    </source>
</evidence>
<gene>
    <name evidence="10 14" type="primary">topA</name>
    <name evidence="14" type="ORF">HMPREF0581_1628</name>
</gene>
<evidence type="ECO:0000256" key="10">
    <source>
        <dbReference type="HAMAP-Rule" id="MF_00952"/>
    </source>
</evidence>
<evidence type="ECO:0000256" key="4">
    <source>
        <dbReference type="ARBA" id="ARBA00022771"/>
    </source>
</evidence>
<dbReference type="PANTHER" id="PTHR42785:SF1">
    <property type="entry name" value="DNA TOPOISOMERASE"/>
    <property type="match status" value="1"/>
</dbReference>
<dbReference type="GO" id="GO:0003677">
    <property type="term" value="F:DNA binding"/>
    <property type="evidence" value="ECO:0007669"/>
    <property type="project" value="UniProtKB-KW"/>
</dbReference>
<keyword evidence="8 10" id="KW-0238">DNA-binding</keyword>
<comment type="caution">
    <text evidence="14">The sequence shown here is derived from an EMBL/GenBank/DDBJ whole genome shotgun (WGS) entry which is preliminary data.</text>
</comment>
<dbReference type="Gene3D" id="3.40.50.140">
    <property type="match status" value="1"/>
</dbReference>
<evidence type="ECO:0000313" key="15">
    <source>
        <dbReference type="Proteomes" id="UP000022645"/>
    </source>
</evidence>
<feature type="site" description="Interaction with DNA" evidence="10">
    <location>
        <position position="320"/>
    </location>
</feature>
<comment type="function">
    <text evidence="10">Releases the supercoiling and torsional tension of DNA, which is introduced during the DNA replication and transcription, by transiently cleaving and rejoining one strand of the DNA duplex. Introduces a single-strand break via transesterification at a target site in duplex DNA. The scissile phosphodiester is attacked by the catalytic tyrosine of the enzyme, resulting in the formation of a DNA-(5'-phosphotyrosyl)-enzyme intermediate and the expulsion of a 3'-OH DNA strand. The free DNA strand then undergoes passage around the unbroken strand, thus removing DNA supercoils. Finally, in the religation step, the DNA 3'-OH attacks the covalent intermediate to expel the active-site tyrosine and restore the DNA phosphodiester backbone.</text>
</comment>
<sequence>MPRTAIETSTQKKSTTKTKKRTTRKRTLLIVESPSKAKVIGKYLGSSYNVLASVGHVRDLPKSRLGIDLSDDFEPDYINIRGKGDKIKELKKAAAAASRVLLATDPDREGEAISWHLAFLLDIDPTSNCRIVFNEINKEAVKEAIKAPRPIEMGLVDAQQARRILDRLVGYQISPLLWQKVKRGLSAGRVQSAALKMICDREREINSFIPEEYWTIAADFGDNFIAGLSKFKGKDIRINTGEEADEVEKQLLAGKFIVKSVKYGKRKPKPYAPFTTSSLQQDASIKLGFQTKKTMQIAQQLYEGIDVKGIGTRGLITYLRTDSVRVSSVAKESVAEYITAHFGAEYSHNNSFSNKNKDIQDAHEAIRPADVTLEPEDIRDSLTPDQFKLYNLIWNRFVASQMSPAEFDTVSVSIDNNDYEFRATGSRLVFDGWRKVYPVSSEKDISIPELGDGEVLSCDSILKEQKFTQPPARYTEAGLVKEMEEKNIGRPSTYAAIITTLTGRRYVTREKKNLVPTQLGFDVTGILSQYFGDIVDVEFTGELENHLDQVELQNEAWRSVIRDFYGPFSKELKIAQEEVEKIEQETVLSDQVCELCGRPMAIKESRFGKFLACTGYPECKNTKPIIKEIGVKCPKCGKPIVEKRTRRGGKLFYGCSGYPDCDISFWDRPTGELCPKCGSMLIEGKGKKKKIKCSNDKCDYVHFDQEQ</sequence>
<dbReference type="InterPro" id="IPR003601">
    <property type="entry name" value="Topo_IA_2"/>
</dbReference>
<dbReference type="GO" id="GO:0008270">
    <property type="term" value="F:zinc ion binding"/>
    <property type="evidence" value="ECO:0007669"/>
    <property type="project" value="UniProtKB-KW"/>
</dbReference>
<reference evidence="14 15" key="1">
    <citation type="submission" date="2014-01" db="EMBL/GenBank/DDBJ databases">
        <authorList>
            <person name="Durkin A.S."/>
            <person name="McCorrison J."/>
            <person name="Torralba M."/>
            <person name="Gillis M."/>
            <person name="Haft D.H."/>
            <person name="Methe B."/>
            <person name="Sutton G."/>
            <person name="Nelson K.E."/>
        </authorList>
    </citation>
    <scope>NUCLEOTIDE SEQUENCE [LARGE SCALE GENOMIC DNA]</scope>
    <source>
        <strain evidence="14 15">ATCC 33093</strain>
    </source>
</reference>
<protein>
    <recommendedName>
        <fullName evidence="10">DNA topoisomerase 1</fullName>
        <ecNumber evidence="10">5.6.2.1</ecNumber>
    </recommendedName>
    <alternativeName>
        <fullName evidence="10">DNA topoisomerase I</fullName>
    </alternativeName>
</protein>
<dbReference type="InterPro" id="IPR005733">
    <property type="entry name" value="TopoI_bac-type"/>
</dbReference>
<comment type="similarity">
    <text evidence="2 10">Belongs to the type IA topoisomerase family.</text>
</comment>
<dbReference type="RefSeq" id="WP_242835199.1">
    <property type="nucleotide sequence ID" value="NZ_JALU01000018.1"/>
</dbReference>
<evidence type="ECO:0000256" key="9">
    <source>
        <dbReference type="ARBA" id="ARBA00023235"/>
    </source>
</evidence>
<keyword evidence="7 10" id="KW-0799">Topoisomerase</keyword>
<dbReference type="InterPro" id="IPR006171">
    <property type="entry name" value="TOPRIM_dom"/>
</dbReference>
<feature type="domain" description="Topo IA-type catalytic" evidence="13">
    <location>
        <begin position="152"/>
        <end position="572"/>
    </location>
</feature>
<feature type="site" description="Interaction with DNA" evidence="10">
    <location>
        <position position="163"/>
    </location>
</feature>
<dbReference type="Proteomes" id="UP000022645">
    <property type="component" value="Unassembled WGS sequence"/>
</dbReference>
<dbReference type="PROSITE" id="PS00396">
    <property type="entry name" value="TOPO_IA_1"/>
    <property type="match status" value="1"/>
</dbReference>
<dbReference type="PROSITE" id="PS50880">
    <property type="entry name" value="TOPRIM"/>
    <property type="match status" value="1"/>
</dbReference>
<feature type="active site" description="O-(5'-phospho-DNA)-tyrosine intermediate" evidence="10">
    <location>
        <position position="318"/>
    </location>
</feature>
<feature type="site" description="Interaction with DNA" evidence="10">
    <location>
        <position position="178"/>
    </location>
</feature>
<dbReference type="GO" id="GO:0003917">
    <property type="term" value="F:DNA topoisomerase type I (single strand cut, ATP-independent) activity"/>
    <property type="evidence" value="ECO:0007669"/>
    <property type="project" value="UniProtKB-UniRule"/>
</dbReference>
<keyword evidence="3" id="KW-0479">Metal-binding</keyword>
<feature type="compositionally biased region" description="Basic residues" evidence="11">
    <location>
        <begin position="14"/>
        <end position="23"/>
    </location>
</feature>